<dbReference type="InterPro" id="IPR004489">
    <property type="entry name" value="Succ_DH/fum_Rdtase_Fe-S"/>
</dbReference>
<dbReference type="InterPro" id="IPR017900">
    <property type="entry name" value="4Fe4S_Fe_S_CS"/>
</dbReference>
<sequence length="261" mass="29650">MVELMLPKADRPTKGKTWPKPAGAKRLREYHIYRHDPEQNANPRIDTYFVDLDDCGPMILDGLLWIKNKVDATLTLRRSCREGICGSCSMNINGLNTLACTKGMDDSKGPIKIYPLPHMPVVKDLVPDLTLFYAQHRAIEPWLKTTSPTPTKEWTQSVPERAKLDGLYECILCACCSTSCPSYWWNGEKYLGPAALLQAYRWLIDSRDESTQERLDDLEDPFKLYRCHTIMNCAKVCPKGLNPAKAIAEIKKMMVERKVAA</sequence>
<keyword evidence="10" id="KW-0001">2Fe-2S</keyword>
<evidence type="ECO:0000256" key="17">
    <source>
        <dbReference type="ARBA" id="ARBA00034078"/>
    </source>
</evidence>
<evidence type="ECO:0000256" key="11">
    <source>
        <dbReference type="ARBA" id="ARBA00022723"/>
    </source>
</evidence>
<dbReference type="PROSITE" id="PS00198">
    <property type="entry name" value="4FE4S_FER_1"/>
    <property type="match status" value="1"/>
</dbReference>
<dbReference type="Gene3D" id="3.10.20.30">
    <property type="match status" value="1"/>
</dbReference>
<dbReference type="GO" id="GO:0046872">
    <property type="term" value="F:metal ion binding"/>
    <property type="evidence" value="ECO:0007669"/>
    <property type="project" value="UniProtKB-KW"/>
</dbReference>
<evidence type="ECO:0000256" key="16">
    <source>
        <dbReference type="ARBA" id="ARBA00023291"/>
    </source>
</evidence>
<evidence type="ECO:0000256" key="13">
    <source>
        <dbReference type="ARBA" id="ARBA00023002"/>
    </source>
</evidence>
<dbReference type="NCBIfam" id="NF004616">
    <property type="entry name" value="PRK05950.1"/>
    <property type="match status" value="1"/>
</dbReference>
<comment type="catalytic activity">
    <reaction evidence="18">
        <text>a quinone + succinate = fumarate + a quinol</text>
        <dbReference type="Rhea" id="RHEA:40523"/>
        <dbReference type="ChEBI" id="CHEBI:24646"/>
        <dbReference type="ChEBI" id="CHEBI:29806"/>
        <dbReference type="ChEBI" id="CHEBI:30031"/>
        <dbReference type="ChEBI" id="CHEBI:132124"/>
        <dbReference type="EC" id="1.3.5.1"/>
    </reaction>
</comment>
<dbReference type="InterPro" id="IPR009051">
    <property type="entry name" value="Helical_ferredxn"/>
</dbReference>
<evidence type="ECO:0000256" key="7">
    <source>
        <dbReference type="ARBA" id="ARBA00022448"/>
    </source>
</evidence>
<keyword evidence="16" id="KW-0003">3Fe-4S</keyword>
<protein>
    <recommendedName>
        <fullName evidence="6">Succinate dehydrogenase iron-sulfur subunit</fullName>
        <ecNumber evidence="5">1.3.5.1</ecNumber>
    </recommendedName>
</protein>
<keyword evidence="13" id="KW-0560">Oxidoreductase</keyword>
<dbReference type="STRING" id="1293439.WH87_17985"/>
<dbReference type="AlphaFoldDB" id="A0A0F5Q376"/>
<dbReference type="GO" id="GO:0051538">
    <property type="term" value="F:3 iron, 4 sulfur cluster binding"/>
    <property type="evidence" value="ECO:0007669"/>
    <property type="project" value="UniProtKB-KW"/>
</dbReference>
<dbReference type="GO" id="GO:0051539">
    <property type="term" value="F:4 iron, 4 sulfur cluster binding"/>
    <property type="evidence" value="ECO:0007669"/>
    <property type="project" value="UniProtKB-KW"/>
</dbReference>
<evidence type="ECO:0000256" key="14">
    <source>
        <dbReference type="ARBA" id="ARBA00023004"/>
    </source>
</evidence>
<evidence type="ECO:0000256" key="9">
    <source>
        <dbReference type="ARBA" id="ARBA00022532"/>
    </source>
</evidence>
<dbReference type="PATRIC" id="fig|1293439.3.peg.3670"/>
<evidence type="ECO:0000256" key="4">
    <source>
        <dbReference type="ARBA" id="ARBA00009433"/>
    </source>
</evidence>
<evidence type="ECO:0000313" key="22">
    <source>
        <dbReference type="Proteomes" id="UP000033411"/>
    </source>
</evidence>
<proteinExistence type="inferred from homology"/>
<feature type="domain" description="4Fe-4S ferredoxin-type" evidence="20">
    <location>
        <begin position="160"/>
        <end position="190"/>
    </location>
</feature>
<dbReference type="PROSITE" id="PS00197">
    <property type="entry name" value="2FE2S_FER_1"/>
    <property type="match status" value="1"/>
</dbReference>
<dbReference type="SUPFAM" id="SSF46548">
    <property type="entry name" value="alpha-helical ferredoxin"/>
    <property type="match status" value="1"/>
</dbReference>
<dbReference type="InterPro" id="IPR006058">
    <property type="entry name" value="2Fe2S_fd_BS"/>
</dbReference>
<evidence type="ECO:0000313" key="21">
    <source>
        <dbReference type="EMBL" id="KKC35056.1"/>
    </source>
</evidence>
<dbReference type="FunFam" id="1.10.1060.10:FF:000001">
    <property type="entry name" value="Succinate dehydrogenase iron-sulfur subunit SdhB"/>
    <property type="match status" value="1"/>
</dbReference>
<dbReference type="EMBL" id="LANJ01000047">
    <property type="protein sequence ID" value="KKC35056.1"/>
    <property type="molecule type" value="Genomic_DNA"/>
</dbReference>
<comment type="similarity">
    <text evidence="4">Belongs to the succinate dehydrogenase/fumarate reductase iron-sulfur protein family.</text>
</comment>
<evidence type="ECO:0000256" key="2">
    <source>
        <dbReference type="ARBA" id="ARBA00001966"/>
    </source>
</evidence>
<dbReference type="Pfam" id="PF13534">
    <property type="entry name" value="Fer4_17"/>
    <property type="match status" value="1"/>
</dbReference>
<dbReference type="RefSeq" id="WP_046139636.1">
    <property type="nucleotide sequence ID" value="NZ_LANJ01000047.1"/>
</dbReference>
<evidence type="ECO:0000256" key="12">
    <source>
        <dbReference type="ARBA" id="ARBA00022982"/>
    </source>
</evidence>
<comment type="cofactor">
    <cofactor evidence="1">
        <name>[3Fe-4S] cluster</name>
        <dbReference type="ChEBI" id="CHEBI:21137"/>
    </cofactor>
</comment>
<keyword evidence="15" id="KW-0411">Iron-sulfur</keyword>
<dbReference type="SUPFAM" id="SSF54292">
    <property type="entry name" value="2Fe-2S ferredoxin-like"/>
    <property type="match status" value="1"/>
</dbReference>
<keyword evidence="12" id="KW-0249">Electron transport</keyword>
<comment type="pathway">
    <text evidence="3">Carbohydrate metabolism; tricarboxylic acid cycle; fumarate from succinate (bacterial route): step 1/1.</text>
</comment>
<feature type="region of interest" description="Disordered" evidence="19">
    <location>
        <begin position="1"/>
        <end position="20"/>
    </location>
</feature>
<evidence type="ECO:0000256" key="6">
    <source>
        <dbReference type="ARBA" id="ARBA00022131"/>
    </source>
</evidence>
<dbReference type="InterPro" id="IPR050573">
    <property type="entry name" value="SDH/FRD_Iron-Sulfur"/>
</dbReference>
<dbReference type="InterPro" id="IPR036010">
    <property type="entry name" value="2Fe-2S_ferredoxin-like_sf"/>
</dbReference>
<dbReference type="PANTHER" id="PTHR11921">
    <property type="entry name" value="SUCCINATE DEHYDROGENASE IRON-SULFUR PROTEIN"/>
    <property type="match status" value="1"/>
</dbReference>
<gene>
    <name evidence="21" type="ORF">WH87_17985</name>
</gene>
<keyword evidence="11" id="KW-0479">Metal-binding</keyword>
<keyword evidence="9" id="KW-0816">Tricarboxylic acid cycle</keyword>
<dbReference type="GO" id="GO:0008177">
    <property type="term" value="F:succinate dehydrogenase (quinone) activity"/>
    <property type="evidence" value="ECO:0007669"/>
    <property type="project" value="UniProtKB-EC"/>
</dbReference>
<name>A0A0F5Q376_9HYPH</name>
<evidence type="ECO:0000259" key="20">
    <source>
        <dbReference type="PROSITE" id="PS51379"/>
    </source>
</evidence>
<evidence type="ECO:0000256" key="18">
    <source>
        <dbReference type="ARBA" id="ARBA00049220"/>
    </source>
</evidence>
<evidence type="ECO:0000256" key="19">
    <source>
        <dbReference type="SAM" id="MobiDB-lite"/>
    </source>
</evidence>
<accession>A0A0F5Q376</accession>
<dbReference type="EC" id="1.3.5.1" evidence="5"/>
<keyword evidence="8" id="KW-0004">4Fe-4S</keyword>
<dbReference type="NCBIfam" id="TIGR00384">
    <property type="entry name" value="dhsB"/>
    <property type="match status" value="1"/>
</dbReference>
<dbReference type="GO" id="GO:0022904">
    <property type="term" value="P:respiratory electron transport chain"/>
    <property type="evidence" value="ECO:0007669"/>
    <property type="project" value="TreeGrafter"/>
</dbReference>
<dbReference type="InterPro" id="IPR025192">
    <property type="entry name" value="Succ_DH/fum_Rdtase_N"/>
</dbReference>
<keyword evidence="7" id="KW-0813">Transport</keyword>
<dbReference type="GO" id="GO:0009055">
    <property type="term" value="F:electron transfer activity"/>
    <property type="evidence" value="ECO:0007669"/>
    <property type="project" value="InterPro"/>
</dbReference>
<dbReference type="Gene3D" id="1.10.1060.10">
    <property type="entry name" value="Alpha-helical ferredoxin"/>
    <property type="match status" value="1"/>
</dbReference>
<dbReference type="OrthoDB" id="9804391at2"/>
<comment type="cofactor">
    <cofactor evidence="2">
        <name>[4Fe-4S] cluster</name>
        <dbReference type="ChEBI" id="CHEBI:49883"/>
    </cofactor>
</comment>
<dbReference type="PROSITE" id="PS51379">
    <property type="entry name" value="4FE4S_FER_2"/>
    <property type="match status" value="1"/>
</dbReference>
<evidence type="ECO:0000256" key="15">
    <source>
        <dbReference type="ARBA" id="ARBA00023014"/>
    </source>
</evidence>
<dbReference type="Pfam" id="PF13085">
    <property type="entry name" value="Fer2_3"/>
    <property type="match status" value="1"/>
</dbReference>
<reference evidence="21 22" key="1">
    <citation type="submission" date="2015-03" db="EMBL/GenBank/DDBJ databases">
        <authorList>
            <person name="Lepp D."/>
            <person name="Hassan Y.I."/>
            <person name="Li X.-Z."/>
            <person name="Zhou T."/>
        </authorList>
    </citation>
    <scope>NUCLEOTIDE SEQUENCE [LARGE SCALE GENOMIC DNA]</scope>
    <source>
        <strain evidence="21 22">E84</strain>
    </source>
</reference>
<evidence type="ECO:0000256" key="1">
    <source>
        <dbReference type="ARBA" id="ARBA00001927"/>
    </source>
</evidence>
<comment type="caution">
    <text evidence="21">The sequence shown here is derived from an EMBL/GenBank/DDBJ whole genome shotgun (WGS) entry which is preliminary data.</text>
</comment>
<keyword evidence="14" id="KW-0408">Iron</keyword>
<evidence type="ECO:0000256" key="3">
    <source>
        <dbReference type="ARBA" id="ARBA00004894"/>
    </source>
</evidence>
<dbReference type="Proteomes" id="UP000033411">
    <property type="component" value="Unassembled WGS sequence"/>
</dbReference>
<evidence type="ECO:0000256" key="5">
    <source>
        <dbReference type="ARBA" id="ARBA00012792"/>
    </source>
</evidence>
<dbReference type="GO" id="GO:0051537">
    <property type="term" value="F:2 iron, 2 sulfur cluster binding"/>
    <property type="evidence" value="ECO:0007669"/>
    <property type="project" value="UniProtKB-KW"/>
</dbReference>
<comment type="cofactor">
    <cofactor evidence="17">
        <name>[2Fe-2S] cluster</name>
        <dbReference type="ChEBI" id="CHEBI:190135"/>
    </cofactor>
</comment>
<dbReference type="InterPro" id="IPR017896">
    <property type="entry name" value="4Fe4S_Fe-S-bd"/>
</dbReference>
<evidence type="ECO:0000256" key="8">
    <source>
        <dbReference type="ARBA" id="ARBA00022485"/>
    </source>
</evidence>
<organism evidence="21 22">
    <name type="scientific">Devosia epidermidihirudinis</name>
    <dbReference type="NCBI Taxonomy" id="1293439"/>
    <lineage>
        <taxon>Bacteria</taxon>
        <taxon>Pseudomonadati</taxon>
        <taxon>Pseudomonadota</taxon>
        <taxon>Alphaproteobacteria</taxon>
        <taxon>Hyphomicrobiales</taxon>
        <taxon>Devosiaceae</taxon>
        <taxon>Devosia</taxon>
    </lineage>
</organism>
<dbReference type="GO" id="GO:0006099">
    <property type="term" value="P:tricarboxylic acid cycle"/>
    <property type="evidence" value="ECO:0007669"/>
    <property type="project" value="UniProtKB-KW"/>
</dbReference>
<dbReference type="InterPro" id="IPR012675">
    <property type="entry name" value="Beta-grasp_dom_sf"/>
</dbReference>
<evidence type="ECO:0000256" key="10">
    <source>
        <dbReference type="ARBA" id="ARBA00022714"/>
    </source>
</evidence>
<keyword evidence="22" id="KW-1185">Reference proteome</keyword>
<dbReference type="PANTHER" id="PTHR11921:SF29">
    <property type="entry name" value="SUCCINATE DEHYDROGENASE [UBIQUINONE] IRON-SULFUR SUBUNIT, MITOCHONDRIAL"/>
    <property type="match status" value="1"/>
</dbReference>